<keyword evidence="5" id="KW-0349">Heme</keyword>
<feature type="binding site" description="axial binding residue" evidence="5">
    <location>
        <position position="465"/>
    </location>
    <ligand>
        <name>heme</name>
        <dbReference type="ChEBI" id="CHEBI:30413"/>
    </ligand>
    <ligandPart>
        <name>Fe</name>
        <dbReference type="ChEBI" id="CHEBI:18248"/>
    </ligandPart>
</feature>
<dbReference type="InterPro" id="IPR036396">
    <property type="entry name" value="Cyt_P450_sf"/>
</dbReference>
<dbReference type="Proteomes" id="UP001209540">
    <property type="component" value="Unassembled WGS sequence"/>
</dbReference>
<dbReference type="PANTHER" id="PTHR46206">
    <property type="entry name" value="CYTOCHROME P450"/>
    <property type="match status" value="1"/>
</dbReference>
<evidence type="ECO:0000313" key="7">
    <source>
        <dbReference type="Proteomes" id="UP001209540"/>
    </source>
</evidence>
<reference evidence="6" key="1">
    <citation type="journal article" date="2022" name="IScience">
        <title>Evolution of zygomycete secretomes and the origins of terrestrial fungal ecologies.</title>
        <authorList>
            <person name="Chang Y."/>
            <person name="Wang Y."/>
            <person name="Mondo S."/>
            <person name="Ahrendt S."/>
            <person name="Andreopoulos W."/>
            <person name="Barry K."/>
            <person name="Beard J."/>
            <person name="Benny G.L."/>
            <person name="Blankenship S."/>
            <person name="Bonito G."/>
            <person name="Cuomo C."/>
            <person name="Desiro A."/>
            <person name="Gervers K.A."/>
            <person name="Hundley H."/>
            <person name="Kuo A."/>
            <person name="LaButti K."/>
            <person name="Lang B.F."/>
            <person name="Lipzen A."/>
            <person name="O'Donnell K."/>
            <person name="Pangilinan J."/>
            <person name="Reynolds N."/>
            <person name="Sandor L."/>
            <person name="Smith M.E."/>
            <person name="Tsang A."/>
            <person name="Grigoriev I.V."/>
            <person name="Stajich J.E."/>
            <person name="Spatafora J.W."/>
        </authorList>
    </citation>
    <scope>NUCLEOTIDE SEQUENCE</scope>
    <source>
        <strain evidence="6">RSA 2281</strain>
    </source>
</reference>
<evidence type="ECO:0000256" key="1">
    <source>
        <dbReference type="ARBA" id="ARBA00001971"/>
    </source>
</evidence>
<dbReference type="InterPro" id="IPR002403">
    <property type="entry name" value="Cyt_P450_E_grp-IV"/>
</dbReference>
<dbReference type="GO" id="GO:0004497">
    <property type="term" value="F:monooxygenase activity"/>
    <property type="evidence" value="ECO:0007669"/>
    <property type="project" value="InterPro"/>
</dbReference>
<name>A0AAD5JZZ1_9FUNG</name>
<dbReference type="SUPFAM" id="SSF48264">
    <property type="entry name" value="Cytochrome P450"/>
    <property type="match status" value="1"/>
</dbReference>
<dbReference type="PRINTS" id="PR00465">
    <property type="entry name" value="EP450IV"/>
</dbReference>
<comment type="similarity">
    <text evidence="2">Belongs to the cytochrome P450 family.</text>
</comment>
<comment type="cofactor">
    <cofactor evidence="1 5">
        <name>heme</name>
        <dbReference type="ChEBI" id="CHEBI:30413"/>
    </cofactor>
</comment>
<dbReference type="EMBL" id="JAIXMP010000013">
    <property type="protein sequence ID" value="KAI9263116.1"/>
    <property type="molecule type" value="Genomic_DNA"/>
</dbReference>
<comment type="caution">
    <text evidence="6">The sequence shown here is derived from an EMBL/GenBank/DDBJ whole genome shotgun (WGS) entry which is preliminary data.</text>
</comment>
<gene>
    <name evidence="6" type="ORF">BDA99DRAFT_438244</name>
</gene>
<dbReference type="GO" id="GO:0020037">
    <property type="term" value="F:heme binding"/>
    <property type="evidence" value="ECO:0007669"/>
    <property type="project" value="InterPro"/>
</dbReference>
<accession>A0AAD5JZZ1</accession>
<keyword evidence="7" id="KW-1185">Reference proteome</keyword>
<dbReference type="InterPro" id="IPR001128">
    <property type="entry name" value="Cyt_P450"/>
</dbReference>
<reference evidence="6" key="2">
    <citation type="submission" date="2023-02" db="EMBL/GenBank/DDBJ databases">
        <authorList>
            <consortium name="DOE Joint Genome Institute"/>
            <person name="Mondo S.J."/>
            <person name="Chang Y."/>
            <person name="Wang Y."/>
            <person name="Ahrendt S."/>
            <person name="Andreopoulos W."/>
            <person name="Barry K."/>
            <person name="Beard J."/>
            <person name="Benny G.L."/>
            <person name="Blankenship S."/>
            <person name="Bonito G."/>
            <person name="Cuomo C."/>
            <person name="Desiro A."/>
            <person name="Gervers K.A."/>
            <person name="Hundley H."/>
            <person name="Kuo A."/>
            <person name="LaButti K."/>
            <person name="Lang B.F."/>
            <person name="Lipzen A."/>
            <person name="O'Donnell K."/>
            <person name="Pangilinan J."/>
            <person name="Reynolds N."/>
            <person name="Sandor L."/>
            <person name="Smith M.W."/>
            <person name="Tsang A."/>
            <person name="Grigoriev I.V."/>
            <person name="Stajich J.E."/>
            <person name="Spatafora J.W."/>
        </authorList>
    </citation>
    <scope>NUCLEOTIDE SEQUENCE</scope>
    <source>
        <strain evidence="6">RSA 2281</strain>
    </source>
</reference>
<protein>
    <submittedName>
        <fullName evidence="6">Cytochrome P450</fullName>
    </submittedName>
</protein>
<sequence length="518" mass="59254">MADRKQFVFITTLSIALGSYAVWKTHSYFSSEQRSSPSQVKLVSGGIPYFGHYFELKRDPVAFINRCKEENGPAFRIHLKGKEIYVLTGSLIQDMLRQRKYYNFSLGLESFLPMRRALKVSYDHKYKGERLNRRDKNPVIYPIQHNFKPDQIDIFSDRIQLGFTKVLYEQLNLQPGEKRIVPLWDLLSMGVSQISCLAFAGSNVAYNQELVVEMANFTRNLQKIGMTLMTFPDWIANFVIKHYLSVESQLDLIMDLIVPEMEKMRSGEISHDHEPTYVSMALNLPKADGELRSPKEAAFYFRYVVMASVHTTTQYTSFALHELACRPALVSDLRTKIEQLDKITPETVSQIPLMDSFLREVLRFNTHVLGLHHKTIQDAPLPSTGQVIPSGSLVLAASLDSHTNPEIMKETVDIGGSSALPLNQFDAYRYMGVYQQQKHMDKEELMRSSTISSELLTFGMFSHACPGRYFAVNEIKYILAALIMQYNISTQSGERAMDYFFGGMTRFPSREPLVFEGR</sequence>
<keyword evidence="4 5" id="KW-0408">Iron</keyword>
<organism evidence="6 7">
    <name type="scientific">Phascolomyces articulosus</name>
    <dbReference type="NCBI Taxonomy" id="60185"/>
    <lineage>
        <taxon>Eukaryota</taxon>
        <taxon>Fungi</taxon>
        <taxon>Fungi incertae sedis</taxon>
        <taxon>Mucoromycota</taxon>
        <taxon>Mucoromycotina</taxon>
        <taxon>Mucoromycetes</taxon>
        <taxon>Mucorales</taxon>
        <taxon>Lichtheimiaceae</taxon>
        <taxon>Phascolomyces</taxon>
    </lineage>
</organism>
<evidence type="ECO:0000313" key="6">
    <source>
        <dbReference type="EMBL" id="KAI9263116.1"/>
    </source>
</evidence>
<evidence type="ECO:0000256" key="5">
    <source>
        <dbReference type="PIRSR" id="PIRSR602403-1"/>
    </source>
</evidence>
<dbReference type="GO" id="GO:0016705">
    <property type="term" value="F:oxidoreductase activity, acting on paired donors, with incorporation or reduction of molecular oxygen"/>
    <property type="evidence" value="ECO:0007669"/>
    <property type="project" value="InterPro"/>
</dbReference>
<evidence type="ECO:0000256" key="3">
    <source>
        <dbReference type="ARBA" id="ARBA00022723"/>
    </source>
</evidence>
<dbReference type="Gene3D" id="1.10.630.10">
    <property type="entry name" value="Cytochrome P450"/>
    <property type="match status" value="1"/>
</dbReference>
<evidence type="ECO:0000256" key="2">
    <source>
        <dbReference type="ARBA" id="ARBA00010617"/>
    </source>
</evidence>
<dbReference type="GO" id="GO:0005506">
    <property type="term" value="F:iron ion binding"/>
    <property type="evidence" value="ECO:0007669"/>
    <property type="project" value="InterPro"/>
</dbReference>
<proteinExistence type="inferred from homology"/>
<evidence type="ECO:0000256" key="4">
    <source>
        <dbReference type="ARBA" id="ARBA00023004"/>
    </source>
</evidence>
<dbReference type="AlphaFoldDB" id="A0AAD5JZZ1"/>
<dbReference type="Pfam" id="PF00067">
    <property type="entry name" value="p450"/>
    <property type="match status" value="1"/>
</dbReference>
<keyword evidence="3 5" id="KW-0479">Metal-binding</keyword>